<dbReference type="RefSeq" id="WP_109429530.1">
    <property type="nucleotide sequence ID" value="NZ_MPDK01000002.1"/>
</dbReference>
<evidence type="ECO:0000259" key="4">
    <source>
        <dbReference type="PROSITE" id="PS51782"/>
    </source>
</evidence>
<accession>A0A2U3DCC1</accession>
<keyword evidence="6" id="KW-1185">Reference proteome</keyword>
<dbReference type="Gene3D" id="2.40.40.10">
    <property type="entry name" value="RlpA-like domain"/>
    <property type="match status" value="1"/>
</dbReference>
<dbReference type="CDD" id="cd00118">
    <property type="entry name" value="LysM"/>
    <property type="match status" value="1"/>
</dbReference>
<feature type="chain" id="PRO_5015719332" description="LysM domain-containing protein" evidence="3">
    <location>
        <begin position="33"/>
        <end position="298"/>
    </location>
</feature>
<evidence type="ECO:0000256" key="3">
    <source>
        <dbReference type="SAM" id="SignalP"/>
    </source>
</evidence>
<organism evidence="5 6">
    <name type="scientific">Sulfoacidibacillus thermotolerans</name>
    <name type="common">Acidibacillus sulfuroxidans</name>
    <dbReference type="NCBI Taxonomy" id="1765684"/>
    <lineage>
        <taxon>Bacteria</taxon>
        <taxon>Bacillati</taxon>
        <taxon>Bacillota</taxon>
        <taxon>Bacilli</taxon>
        <taxon>Bacillales</taxon>
        <taxon>Alicyclobacillaceae</taxon>
        <taxon>Sulfoacidibacillus</taxon>
    </lineage>
</organism>
<feature type="domain" description="LysM" evidence="4">
    <location>
        <begin position="84"/>
        <end position="127"/>
    </location>
</feature>
<dbReference type="PANTHER" id="PTHR39160">
    <property type="entry name" value="CELL WALL-BINDING PROTEIN YOCH"/>
    <property type="match status" value="1"/>
</dbReference>
<dbReference type="Proteomes" id="UP000245380">
    <property type="component" value="Unassembled WGS sequence"/>
</dbReference>
<dbReference type="SUPFAM" id="SSF54106">
    <property type="entry name" value="LysM domain"/>
    <property type="match status" value="2"/>
</dbReference>
<dbReference type="AlphaFoldDB" id="A0A2U3DCC1"/>
<dbReference type="EMBL" id="MPDK01000002">
    <property type="protein sequence ID" value="PWI58931.1"/>
    <property type="molecule type" value="Genomic_DNA"/>
</dbReference>
<evidence type="ECO:0000313" key="6">
    <source>
        <dbReference type="Proteomes" id="UP000245380"/>
    </source>
</evidence>
<dbReference type="OrthoDB" id="9798935at2"/>
<dbReference type="GO" id="GO:0019867">
    <property type="term" value="C:outer membrane"/>
    <property type="evidence" value="ECO:0007669"/>
    <property type="project" value="InterPro"/>
</dbReference>
<feature type="region of interest" description="Disordered" evidence="2">
    <location>
        <begin position="152"/>
        <end position="194"/>
    </location>
</feature>
<dbReference type="Pfam" id="PF01476">
    <property type="entry name" value="LysM"/>
    <property type="match status" value="2"/>
</dbReference>
<dbReference type="InterPro" id="IPR036908">
    <property type="entry name" value="RlpA-like_sf"/>
</dbReference>
<dbReference type="GO" id="GO:0009254">
    <property type="term" value="P:peptidoglycan turnover"/>
    <property type="evidence" value="ECO:0007669"/>
    <property type="project" value="InterPro"/>
</dbReference>
<dbReference type="InterPro" id="IPR059180">
    <property type="entry name" value="3D_YorM"/>
</dbReference>
<evidence type="ECO:0000313" key="5">
    <source>
        <dbReference type="EMBL" id="PWI58931.1"/>
    </source>
</evidence>
<dbReference type="InterPro" id="IPR010611">
    <property type="entry name" value="3D_dom"/>
</dbReference>
<gene>
    <name evidence="5" type="ORF">BM613_02315</name>
</gene>
<dbReference type="PANTHER" id="PTHR39160:SF4">
    <property type="entry name" value="RESUSCITATION-PROMOTING FACTOR RPFB"/>
    <property type="match status" value="1"/>
</dbReference>
<name>A0A2U3DCC1_SULT2</name>
<dbReference type="GO" id="GO:0004553">
    <property type="term" value="F:hydrolase activity, hydrolyzing O-glycosyl compounds"/>
    <property type="evidence" value="ECO:0007669"/>
    <property type="project" value="InterPro"/>
</dbReference>
<dbReference type="CDD" id="cd14667">
    <property type="entry name" value="3D_containing_proteins"/>
    <property type="match status" value="1"/>
</dbReference>
<dbReference type="PROSITE" id="PS51782">
    <property type="entry name" value="LYSM"/>
    <property type="match status" value="2"/>
</dbReference>
<dbReference type="InterPro" id="IPR036779">
    <property type="entry name" value="LysM_dom_sf"/>
</dbReference>
<feature type="signal peptide" evidence="3">
    <location>
        <begin position="1"/>
        <end position="32"/>
    </location>
</feature>
<evidence type="ECO:0000256" key="2">
    <source>
        <dbReference type="SAM" id="MobiDB-lite"/>
    </source>
</evidence>
<dbReference type="Pfam" id="PF06725">
    <property type="entry name" value="3D"/>
    <property type="match status" value="1"/>
</dbReference>
<sequence length="298" mass="31188">MRIKARFSAVQQTTAALLCAGLLLGSHVSAFAATTPLGPYTVQPLDSAYSISVQAHVGLQSFERVNHLNGDSILYPGEVVAIPFLYLVDPGDTLWYIARRYNTSVASIQELNGLTSDLIYPGQKLLIALGSNEATTWNSNDTSNSNLAMTTTTASTLSDSQTASVNDSASAATSSTPTSSSPAPAPQTQNQSSAQTYNMLATSYDASVADNGPWGAVNYFGQPLQFGDVAVDPSVIPLGSTLFISGYSDPALPPGGFYATANDIGGAIQGNRIDIFLPSASLADQFGMENVKVQVISK</sequence>
<dbReference type="SMART" id="SM00257">
    <property type="entry name" value="LysM"/>
    <property type="match status" value="2"/>
</dbReference>
<proteinExistence type="predicted"/>
<protein>
    <recommendedName>
        <fullName evidence="4">LysM domain-containing protein</fullName>
    </recommendedName>
</protein>
<dbReference type="SUPFAM" id="SSF50685">
    <property type="entry name" value="Barwin-like endoglucanases"/>
    <property type="match status" value="1"/>
</dbReference>
<evidence type="ECO:0000256" key="1">
    <source>
        <dbReference type="ARBA" id="ARBA00022729"/>
    </source>
</evidence>
<keyword evidence="1 3" id="KW-0732">Signal</keyword>
<dbReference type="InterPro" id="IPR018392">
    <property type="entry name" value="LysM"/>
</dbReference>
<feature type="domain" description="LysM" evidence="4">
    <location>
        <begin position="38"/>
        <end position="82"/>
    </location>
</feature>
<dbReference type="InterPro" id="IPR051933">
    <property type="entry name" value="Resuscitation_pf_RpfB"/>
</dbReference>
<dbReference type="Gene3D" id="3.10.350.10">
    <property type="entry name" value="LysM domain"/>
    <property type="match status" value="2"/>
</dbReference>
<comment type="caution">
    <text evidence="5">The sequence shown here is derived from an EMBL/GenBank/DDBJ whole genome shotgun (WGS) entry which is preliminary data.</text>
</comment>
<reference evidence="5 6" key="1">
    <citation type="submission" date="2016-11" db="EMBL/GenBank/DDBJ databases">
        <title>Comparative genomics of Acidibacillus ferroxidans species.</title>
        <authorList>
            <person name="Oliveira G."/>
            <person name="Nunes G."/>
            <person name="Oliveira R."/>
            <person name="Araujo F."/>
            <person name="Salim A."/>
            <person name="Scholte L."/>
            <person name="Morais D."/>
            <person name="Nancucheo I."/>
            <person name="Johnson D.B."/>
            <person name="Grail B."/>
            <person name="Bittencourt J."/>
            <person name="Valadares R."/>
        </authorList>
    </citation>
    <scope>NUCLEOTIDE SEQUENCE [LARGE SCALE GENOMIC DNA]</scope>
    <source>
        <strain evidence="5 6">Y002</strain>
    </source>
</reference>